<dbReference type="Gene3D" id="3.40.50.300">
    <property type="entry name" value="P-loop containing nucleotide triphosphate hydrolases"/>
    <property type="match status" value="1"/>
</dbReference>
<dbReference type="InterPro" id="IPR014001">
    <property type="entry name" value="Helicase_ATP-bd"/>
</dbReference>
<keyword evidence="4" id="KW-1185">Reference proteome</keyword>
<name>A0ABP0JNB2_9DINO</name>
<feature type="region of interest" description="Disordered" evidence="1">
    <location>
        <begin position="624"/>
        <end position="688"/>
    </location>
</feature>
<feature type="compositionally biased region" description="Basic and acidic residues" evidence="1">
    <location>
        <begin position="626"/>
        <end position="637"/>
    </location>
</feature>
<dbReference type="InterPro" id="IPR007731">
    <property type="entry name" value="DUF669"/>
</dbReference>
<dbReference type="SUPFAM" id="SSF52540">
    <property type="entry name" value="P-loop containing nucleoside triphosphate hydrolases"/>
    <property type="match status" value="2"/>
</dbReference>
<accession>A0ABP0JNB2</accession>
<dbReference type="InterPro" id="IPR027417">
    <property type="entry name" value="P-loop_NTPase"/>
</dbReference>
<evidence type="ECO:0000313" key="4">
    <source>
        <dbReference type="Proteomes" id="UP001642464"/>
    </source>
</evidence>
<dbReference type="InterPro" id="IPR006935">
    <property type="entry name" value="Helicase/UvrB_N"/>
</dbReference>
<dbReference type="PANTHER" id="PTHR47396:SF1">
    <property type="entry name" value="ATP-DEPENDENT HELICASE IRC3-RELATED"/>
    <property type="match status" value="1"/>
</dbReference>
<sequence length="892" mass="97300">PITYDAAEQLAGEPVNPSALLSSCFDWAGDDQQRWIDLAIVSLRTVCEFPFPGLALAMGLADRRRSHELYLAAAGRVRRGINPDFGGSEEGGDDAEEAHILKLAMGGRCEYCGTREIETLEFHHLEPREWIAANLSRWQRQNAYEREFIEGKLKLGLTTGRVQRPRRFMVYGEGGIGKTSFCAGWPGVSPDAVFVQTELGGDDIGAARFPVASSYGEFTGRLNQLLTEQHEFERVAIDSLDWLEPLVWAEVIRRRPATEKGRPVNSIEDYGYGKGFVYAMDVWRELRSWFDALFSRRNLTIGLIAHYKIEQFKDPTCEPYDRYRPKLRPEAAEMWHEWCDEVFLARTPVATAKADAGFNKEIARGVSTGGPKLFTTEKPRADAGVIDLGPVMDSAGFDSRTGGNLPGLTALQGILFAMGRNLAHLEESLAVAEESPSADVSSNVHESWTAERARGMLDLWLVPGADPSKAAAEVAEKFTEGDISLTFAYLLTAATDPESQPARQLTLLAVLLMAELDFDPQQQEDASFGNIPAGEYAFIAEKEELKNSQANPSNRYIAVQFSILEGPHAGRKIFGNFNMWNSNETAQRLGRAEFKSLCQAVGVPSPKNTVEILNRPFYATVKHEKRRDTGELQDRLDPSSYRSITSQASGTPSASPPAAPFAAQPATAAPQPVNTAPAPQPAPVAPAAPAAPVANAPAAVRLAGLLPSTSPGSVMELRYYQSGAVNAAYDWLRTRSGAPLIVIPTGGGKTPVIASMCRDAVDLWGGRVMVLAHVKELIEQAAEEIRGMAPGLDVGLYSAGARRADTGNAVVCAGIQSVWGKAHEFGRRDLVLIDEAHLIPPEGDGMYRTFLSDLRKTSPHFRFAGLTATPYRLTSGLIYGGPEDHFEGICYE</sequence>
<keyword evidence="3" id="KW-0347">Helicase</keyword>
<gene>
    <name evidence="3" type="ORF">SCF082_LOCUS12955</name>
</gene>
<dbReference type="PANTHER" id="PTHR47396">
    <property type="entry name" value="TYPE I RESTRICTION ENZYME ECOKI R PROTEIN"/>
    <property type="match status" value="1"/>
</dbReference>
<feature type="non-terminal residue" evidence="3">
    <location>
        <position position="892"/>
    </location>
</feature>
<evidence type="ECO:0000259" key="2">
    <source>
        <dbReference type="PROSITE" id="PS51192"/>
    </source>
</evidence>
<feature type="non-terminal residue" evidence="3">
    <location>
        <position position="1"/>
    </location>
</feature>
<dbReference type="Proteomes" id="UP001642464">
    <property type="component" value="Unassembled WGS sequence"/>
</dbReference>
<keyword evidence="3" id="KW-0378">Hydrolase</keyword>
<dbReference type="Pfam" id="PF05037">
    <property type="entry name" value="DUF669"/>
    <property type="match status" value="1"/>
</dbReference>
<dbReference type="SMART" id="SM00487">
    <property type="entry name" value="DEXDc"/>
    <property type="match status" value="1"/>
</dbReference>
<dbReference type="Pfam" id="PF13479">
    <property type="entry name" value="AAA_24"/>
    <property type="match status" value="1"/>
</dbReference>
<evidence type="ECO:0000313" key="3">
    <source>
        <dbReference type="EMBL" id="CAK9015901.1"/>
    </source>
</evidence>
<comment type="caution">
    <text evidence="3">The sequence shown here is derived from an EMBL/GenBank/DDBJ whole genome shotgun (WGS) entry which is preliminary data.</text>
</comment>
<dbReference type="Pfam" id="PF04851">
    <property type="entry name" value="ResIII"/>
    <property type="match status" value="1"/>
</dbReference>
<dbReference type="EMBL" id="CAXAMM010007956">
    <property type="protein sequence ID" value="CAK9015901.1"/>
    <property type="molecule type" value="Genomic_DNA"/>
</dbReference>
<feature type="domain" description="Helicase ATP-binding" evidence="2">
    <location>
        <begin position="740"/>
        <end position="870"/>
    </location>
</feature>
<dbReference type="PROSITE" id="PS51192">
    <property type="entry name" value="HELICASE_ATP_BIND_1"/>
    <property type="match status" value="1"/>
</dbReference>
<evidence type="ECO:0000256" key="1">
    <source>
        <dbReference type="SAM" id="MobiDB-lite"/>
    </source>
</evidence>
<feature type="compositionally biased region" description="Low complexity" evidence="1">
    <location>
        <begin position="660"/>
        <end position="677"/>
    </location>
</feature>
<keyword evidence="3" id="KW-0547">Nucleotide-binding</keyword>
<organism evidence="3 4">
    <name type="scientific">Durusdinium trenchii</name>
    <dbReference type="NCBI Taxonomy" id="1381693"/>
    <lineage>
        <taxon>Eukaryota</taxon>
        <taxon>Sar</taxon>
        <taxon>Alveolata</taxon>
        <taxon>Dinophyceae</taxon>
        <taxon>Suessiales</taxon>
        <taxon>Symbiodiniaceae</taxon>
        <taxon>Durusdinium</taxon>
    </lineage>
</organism>
<keyword evidence="3" id="KW-0067">ATP-binding</keyword>
<proteinExistence type="predicted"/>
<reference evidence="3 4" key="1">
    <citation type="submission" date="2024-02" db="EMBL/GenBank/DDBJ databases">
        <authorList>
            <person name="Chen Y."/>
            <person name="Shah S."/>
            <person name="Dougan E. K."/>
            <person name="Thang M."/>
            <person name="Chan C."/>
        </authorList>
    </citation>
    <scope>NUCLEOTIDE SEQUENCE [LARGE SCALE GENOMIC DNA]</scope>
</reference>
<dbReference type="InterPro" id="IPR050742">
    <property type="entry name" value="Helicase_Restrict-Modif_Enz"/>
</dbReference>
<dbReference type="GO" id="GO:0004386">
    <property type="term" value="F:helicase activity"/>
    <property type="evidence" value="ECO:0007669"/>
    <property type="project" value="UniProtKB-KW"/>
</dbReference>
<protein>
    <submittedName>
        <fullName evidence="3">DNA repair helicase RadD</fullName>
    </submittedName>
</protein>